<protein>
    <submittedName>
        <fullName evidence="1">Uncharacterized protein</fullName>
    </submittedName>
</protein>
<accession>A0A8J8SV20</accession>
<dbReference type="EMBL" id="RRYP01027969">
    <property type="protein sequence ID" value="TNV71765.1"/>
    <property type="molecule type" value="Genomic_DNA"/>
</dbReference>
<comment type="caution">
    <text evidence="1">The sequence shown here is derived from an EMBL/GenBank/DDBJ whole genome shotgun (WGS) entry which is preliminary data.</text>
</comment>
<organism evidence="1 2">
    <name type="scientific">Halteria grandinella</name>
    <dbReference type="NCBI Taxonomy" id="5974"/>
    <lineage>
        <taxon>Eukaryota</taxon>
        <taxon>Sar</taxon>
        <taxon>Alveolata</taxon>
        <taxon>Ciliophora</taxon>
        <taxon>Intramacronucleata</taxon>
        <taxon>Spirotrichea</taxon>
        <taxon>Stichotrichia</taxon>
        <taxon>Sporadotrichida</taxon>
        <taxon>Halteriidae</taxon>
        <taxon>Halteria</taxon>
    </lineage>
</organism>
<evidence type="ECO:0000313" key="1">
    <source>
        <dbReference type="EMBL" id="TNV71765.1"/>
    </source>
</evidence>
<proteinExistence type="predicted"/>
<dbReference type="AlphaFoldDB" id="A0A8J8SV20"/>
<reference evidence="1" key="1">
    <citation type="submission" date="2019-06" db="EMBL/GenBank/DDBJ databases">
        <authorList>
            <person name="Zheng W."/>
        </authorList>
    </citation>
    <scope>NUCLEOTIDE SEQUENCE</scope>
    <source>
        <strain evidence="1">QDHG01</strain>
    </source>
</reference>
<keyword evidence="2" id="KW-1185">Reference proteome</keyword>
<evidence type="ECO:0000313" key="2">
    <source>
        <dbReference type="Proteomes" id="UP000785679"/>
    </source>
</evidence>
<dbReference type="Proteomes" id="UP000785679">
    <property type="component" value="Unassembled WGS sequence"/>
</dbReference>
<sequence length="89" mass="10296">MYRCEGINTLAIKPLIDVCSNNYGSLNFYENPIIYHGSIFISRLVRVLFASFCRHSVEFDLPQFQTDMKVIISSVSNQCIMHYQIKLLS</sequence>
<gene>
    <name evidence="1" type="ORF">FGO68_gene14710</name>
</gene>
<name>A0A8J8SV20_HALGN</name>